<feature type="transmembrane region" description="Helical" evidence="1">
    <location>
        <begin position="184"/>
        <end position="206"/>
    </location>
</feature>
<dbReference type="EMBL" id="FOFU01000001">
    <property type="protein sequence ID" value="SEP86702.1"/>
    <property type="molecule type" value="Genomic_DNA"/>
</dbReference>
<dbReference type="AlphaFoldDB" id="A0A1H9BCG2"/>
<evidence type="ECO:0000313" key="3">
    <source>
        <dbReference type="Proteomes" id="UP000182360"/>
    </source>
</evidence>
<accession>A0A1H9BCG2</accession>
<reference evidence="2 3" key="1">
    <citation type="submission" date="2016-10" db="EMBL/GenBank/DDBJ databases">
        <authorList>
            <person name="de Groot N.N."/>
        </authorList>
    </citation>
    <scope>NUCLEOTIDE SEQUENCE [LARGE SCALE GENOMIC DNA]</scope>
    <source>
        <strain evidence="2 3">B25</strain>
    </source>
</reference>
<evidence type="ECO:0000256" key="1">
    <source>
        <dbReference type="SAM" id="Phobius"/>
    </source>
</evidence>
<keyword evidence="1" id="KW-0812">Transmembrane</keyword>
<evidence type="ECO:0000313" key="2">
    <source>
        <dbReference type="EMBL" id="SEP86702.1"/>
    </source>
</evidence>
<organism evidence="2 3">
    <name type="scientific">Treponema bryantii</name>
    <dbReference type="NCBI Taxonomy" id="163"/>
    <lineage>
        <taxon>Bacteria</taxon>
        <taxon>Pseudomonadati</taxon>
        <taxon>Spirochaetota</taxon>
        <taxon>Spirochaetia</taxon>
        <taxon>Spirochaetales</taxon>
        <taxon>Treponemataceae</taxon>
        <taxon>Treponema</taxon>
    </lineage>
</organism>
<feature type="transmembrane region" description="Helical" evidence="1">
    <location>
        <begin position="144"/>
        <end position="163"/>
    </location>
</feature>
<keyword evidence="1" id="KW-1133">Transmembrane helix</keyword>
<keyword evidence="1" id="KW-0472">Membrane</keyword>
<dbReference type="STRING" id="163.SAMN04487775_102279"/>
<dbReference type="OrthoDB" id="356715at2"/>
<feature type="transmembrane region" description="Helical" evidence="1">
    <location>
        <begin position="434"/>
        <end position="456"/>
    </location>
</feature>
<sequence>MNKYIKFSSPLVFLISLILILAFKTVPSGKLWKNYSVICVPVNTPDSLVISAIEKAGIKNQISLSGQYLPISLSENSIEVSILRLNYMSSQYAYLNKRNAMFFDKSQSYRLYYIPGIYNSETTTLIKLLENEGIECIKDSSADYPWLLPFIGVLLALMLFLFVRNKLPFLCSNIIPLIFLYCNPFYPVATATCLMLLCLFFTANVWRRRGAVSILLSRHSAPAMLAIAFICAFSSSIASGFLFILAVIGTISSLILCHLVEDFFRNKKPFVPVYIRSAKRVSLFAGKSFISMSIVTGAVVLFIIMIFITSSGSIHTSSSKLLFPGKAYIAEDSLPQFEDYYQWNWNVMTAPYKSLNGDISKAEDTVAFSSFVENEQTGIISEQTNIMKYDNDFRQDVYDSIDKLQFDSVEKLMKSEGEDFCGGYTATSSYQINLFGIIMCFLCLFILLFIYFSIIIRKGINK</sequence>
<feature type="transmembrane region" description="Helical" evidence="1">
    <location>
        <begin position="289"/>
        <end position="308"/>
    </location>
</feature>
<name>A0A1H9BCG2_9SPIR</name>
<dbReference type="Proteomes" id="UP000182360">
    <property type="component" value="Unassembled WGS sequence"/>
</dbReference>
<keyword evidence="3" id="KW-1185">Reference proteome</keyword>
<proteinExistence type="predicted"/>
<dbReference type="RefSeq" id="WP_074640836.1">
    <property type="nucleotide sequence ID" value="NZ_FOFU01000001.1"/>
</dbReference>
<gene>
    <name evidence="2" type="ORF">SAMN04487977_101656</name>
</gene>
<protein>
    <submittedName>
        <fullName evidence="2">Uncharacterized protein</fullName>
    </submittedName>
</protein>
<feature type="transmembrane region" description="Helical" evidence="1">
    <location>
        <begin position="226"/>
        <end position="259"/>
    </location>
</feature>